<dbReference type="SUPFAM" id="SSF110296">
    <property type="entry name" value="Oligoxyloglucan reducing end-specific cellobiohydrolase"/>
    <property type="match status" value="1"/>
</dbReference>
<gene>
    <name evidence="1" type="ORF">HX829_27440</name>
</gene>
<evidence type="ECO:0000313" key="2">
    <source>
        <dbReference type="Proteomes" id="UP000582981"/>
    </source>
</evidence>
<sequence length="496" mass="54484">MSRSKLFSKLFVALLVGAGLWYMWMIASAKLEWGGSSPDKQQIGAVQDTRQRAMTQYCTGVVVTPQGTWLVGRLDGDTQQLQTSADVVDLDAVVNGKPIEGKDQAPEDSAAFSSYLAHNDKETSFISRLDAQGQFQLVAHVGDAACLVASPDGASVFLLTGLNRPEAATASSDDINQTVVFRSDDQGKHWSWLAKGLFPKANQLAWNLKLYFHGQDDLWAWSTPSGTDNESGEDTPGAIATGVFYSADRGASSTPLFAAESLLVPAEYARGKRPEIVEWRTDLGTYGEVQTHVVQLDAQRAFIWVSQRFWGSNPDSESGSLAINVTTRAQLQRKAGQWQVGSVQREDGLFIDELVANDAGRVMGLIDQGEHGEDVVAELDTAKLTWKPVGELPSVFSPLASDSQLRGGNFWMGQNSLLINTTSEHRPPRWLYWWSDARISADGVFYSKDWGHSWQRLAVDGYLGILGFQGAQDRVIWAKGNWYNSNDAGVYSYGLR</sequence>
<dbReference type="EMBL" id="JACAPU010000040">
    <property type="protein sequence ID" value="NWB50221.1"/>
    <property type="molecule type" value="Genomic_DNA"/>
</dbReference>
<protein>
    <submittedName>
        <fullName evidence="1">Uncharacterized protein</fullName>
    </submittedName>
</protein>
<evidence type="ECO:0000313" key="1">
    <source>
        <dbReference type="EMBL" id="NWB50221.1"/>
    </source>
</evidence>
<dbReference type="Proteomes" id="UP000582981">
    <property type="component" value="Unassembled WGS sequence"/>
</dbReference>
<organism evidence="1 2">
    <name type="scientific">Pseudomonas gingeri</name>
    <dbReference type="NCBI Taxonomy" id="117681"/>
    <lineage>
        <taxon>Bacteria</taxon>
        <taxon>Pseudomonadati</taxon>
        <taxon>Pseudomonadota</taxon>
        <taxon>Gammaproteobacteria</taxon>
        <taxon>Pseudomonadales</taxon>
        <taxon>Pseudomonadaceae</taxon>
        <taxon>Pseudomonas</taxon>
    </lineage>
</organism>
<comment type="caution">
    <text evidence="1">The sequence shown here is derived from an EMBL/GenBank/DDBJ whole genome shotgun (WGS) entry which is preliminary data.</text>
</comment>
<reference evidence="1 2" key="1">
    <citation type="submission" date="2020-04" db="EMBL/GenBank/DDBJ databases">
        <title>Molecular characterization of pseudomonads from Agaricus bisporus reveal novel blotch 2 pathogens in Western Europe.</title>
        <authorList>
            <person name="Taparia T."/>
            <person name="Krijger M."/>
            <person name="Haynes E."/>
            <person name="Elpinstone J.G."/>
            <person name="Noble R."/>
            <person name="Van Der Wolf J."/>
        </authorList>
    </citation>
    <scope>NUCLEOTIDE SEQUENCE [LARGE SCALE GENOMIC DNA]</scope>
    <source>
        <strain evidence="1 2">F1001</strain>
    </source>
</reference>
<name>A0A7Y7WIL8_9PSED</name>
<accession>A0A7Y7WIL8</accession>
<dbReference type="RefSeq" id="WP_100940123.1">
    <property type="nucleotide sequence ID" value="NZ_JACAPU010000040.1"/>
</dbReference>
<dbReference type="AlphaFoldDB" id="A0A7Y7WIL8"/>
<proteinExistence type="predicted"/>